<keyword evidence="2" id="KW-0560">Oxidoreductase</keyword>
<dbReference type="GeneID" id="105436638"/>
<dbReference type="OMA" id="HKIITMD"/>
<dbReference type="Gene3D" id="3.40.50.720">
    <property type="entry name" value="NAD(P)-binding Rossmann-like Domain"/>
    <property type="match status" value="1"/>
</dbReference>
<dbReference type="KEGG" id="spu:105436638"/>
<dbReference type="InterPro" id="IPR036291">
    <property type="entry name" value="NAD(P)-bd_dom_sf"/>
</dbReference>
<dbReference type="CDD" id="cd05374">
    <property type="entry name" value="17beta-HSD-like_SDR_c"/>
    <property type="match status" value="1"/>
</dbReference>
<keyword evidence="5" id="KW-1185">Reference proteome</keyword>
<organism evidence="4 5">
    <name type="scientific">Strongylocentrotus purpuratus</name>
    <name type="common">Purple sea urchin</name>
    <dbReference type="NCBI Taxonomy" id="7668"/>
    <lineage>
        <taxon>Eukaryota</taxon>
        <taxon>Metazoa</taxon>
        <taxon>Echinodermata</taxon>
        <taxon>Eleutherozoa</taxon>
        <taxon>Echinozoa</taxon>
        <taxon>Echinoidea</taxon>
        <taxon>Euechinoidea</taxon>
        <taxon>Echinacea</taxon>
        <taxon>Camarodonta</taxon>
        <taxon>Echinidea</taxon>
        <taxon>Strongylocentrotidae</taxon>
        <taxon>Strongylocentrotus</taxon>
    </lineage>
</organism>
<dbReference type="PRINTS" id="PR00080">
    <property type="entry name" value="SDRFAMILY"/>
</dbReference>
<dbReference type="RefSeq" id="XP_030832988.1">
    <property type="nucleotide sequence ID" value="XM_030977128.1"/>
</dbReference>
<comment type="similarity">
    <text evidence="1 3">Belongs to the short-chain dehydrogenases/reductases (SDR) family.</text>
</comment>
<evidence type="ECO:0000313" key="5">
    <source>
        <dbReference type="Proteomes" id="UP000007110"/>
    </source>
</evidence>
<dbReference type="PRINTS" id="PR00081">
    <property type="entry name" value="GDHRDH"/>
</dbReference>
<dbReference type="AlphaFoldDB" id="A0A7M7NC76"/>
<dbReference type="PROSITE" id="PS00061">
    <property type="entry name" value="ADH_SHORT"/>
    <property type="match status" value="1"/>
</dbReference>
<dbReference type="GO" id="GO:0016491">
    <property type="term" value="F:oxidoreductase activity"/>
    <property type="evidence" value="ECO:0000318"/>
    <property type="project" value="GO_Central"/>
</dbReference>
<dbReference type="SUPFAM" id="SSF51735">
    <property type="entry name" value="NAD(P)-binding Rossmann-fold domains"/>
    <property type="match status" value="1"/>
</dbReference>
<dbReference type="Pfam" id="PF00106">
    <property type="entry name" value="adh_short"/>
    <property type="match status" value="1"/>
</dbReference>
<reference evidence="4" key="2">
    <citation type="submission" date="2021-01" db="UniProtKB">
        <authorList>
            <consortium name="EnsemblMetazoa"/>
        </authorList>
    </citation>
    <scope>IDENTIFICATION</scope>
</reference>
<dbReference type="InterPro" id="IPR002347">
    <property type="entry name" value="SDR_fam"/>
</dbReference>
<dbReference type="PANTHER" id="PTHR43391:SF86">
    <property type="entry name" value="SHORT-CHAIN DEHYDROGENASE_REDUCTASE FAMILY PROTEIN"/>
    <property type="match status" value="1"/>
</dbReference>
<protein>
    <submittedName>
        <fullName evidence="4">Uncharacterized protein</fullName>
    </submittedName>
</protein>
<dbReference type="Proteomes" id="UP000007110">
    <property type="component" value="Unassembled WGS sequence"/>
</dbReference>
<dbReference type="OrthoDB" id="47007at2759"/>
<evidence type="ECO:0000256" key="1">
    <source>
        <dbReference type="ARBA" id="ARBA00006484"/>
    </source>
</evidence>
<dbReference type="PANTHER" id="PTHR43391">
    <property type="entry name" value="RETINOL DEHYDROGENASE-RELATED"/>
    <property type="match status" value="1"/>
</dbReference>
<dbReference type="GO" id="GO:0005829">
    <property type="term" value="C:cytosol"/>
    <property type="evidence" value="ECO:0000318"/>
    <property type="project" value="GO_Central"/>
</dbReference>
<dbReference type="InterPro" id="IPR020904">
    <property type="entry name" value="Sc_DH/Rdtase_CS"/>
</dbReference>
<evidence type="ECO:0000256" key="3">
    <source>
        <dbReference type="RuleBase" id="RU000363"/>
    </source>
</evidence>
<accession>A0A7M7NC76</accession>
<dbReference type="InParanoid" id="A0A7M7NC76"/>
<evidence type="ECO:0000313" key="4">
    <source>
        <dbReference type="EnsemblMetazoa" id="XP_030832988"/>
    </source>
</evidence>
<dbReference type="EnsemblMetazoa" id="XM_030977128">
    <property type="protein sequence ID" value="XP_030832988"/>
    <property type="gene ID" value="LOC105436638"/>
</dbReference>
<name>A0A7M7NC76_STRPU</name>
<proteinExistence type="inferred from homology"/>
<evidence type="ECO:0000256" key="2">
    <source>
        <dbReference type="ARBA" id="ARBA00023002"/>
    </source>
</evidence>
<sequence length="302" mass="33326">MAPRVAIITGCSSGIGLSTAVMMANDPAKGYIVYATMRNLAKKGDLEKAAGATLNKTLFIIQLDVTKDDSIKRAVKDVFTKHKRIDILVNNAGHGSSGYIELVTDQQMRALFDTNFFGVVHLIQEVLPIMKKQRSGRIISVSSVAGITAWPFGEIYAASKFALEGFTESLSIGYRPFNIWVSSCQPGPVKTAFIANMGSANNQPEFLKLTEEKNIDKESKEVCGMIINRLVNSPTFEEEQQTPEEIASVIKGALEDEKPHLRYATSKLRLDYAKKYFVDPTGDTFCDTIVPHIIPDSLKQKK</sequence>
<reference evidence="5" key="1">
    <citation type="submission" date="2015-02" db="EMBL/GenBank/DDBJ databases">
        <title>Genome sequencing for Strongylocentrotus purpuratus.</title>
        <authorList>
            <person name="Murali S."/>
            <person name="Liu Y."/>
            <person name="Vee V."/>
            <person name="English A."/>
            <person name="Wang M."/>
            <person name="Skinner E."/>
            <person name="Han Y."/>
            <person name="Muzny D.M."/>
            <person name="Worley K.C."/>
            <person name="Gibbs R.A."/>
        </authorList>
    </citation>
    <scope>NUCLEOTIDE SEQUENCE</scope>
</reference>